<dbReference type="SUPFAM" id="SSF53756">
    <property type="entry name" value="UDP-Glycosyltransferase/glycogen phosphorylase"/>
    <property type="match status" value="1"/>
</dbReference>
<evidence type="ECO:0000256" key="3">
    <source>
        <dbReference type="ARBA" id="ARBA00022676"/>
    </source>
</evidence>
<dbReference type="UniPathway" id="UPA00219"/>
<dbReference type="GO" id="GO:0071555">
    <property type="term" value="P:cell wall organization"/>
    <property type="evidence" value="ECO:0007669"/>
    <property type="project" value="UniProtKB-KW"/>
</dbReference>
<evidence type="ECO:0000256" key="1">
    <source>
        <dbReference type="ARBA" id="ARBA00022475"/>
    </source>
</evidence>
<gene>
    <name evidence="10" type="primary">murG</name>
    <name evidence="13" type="ORF">JCM15093_223</name>
</gene>
<dbReference type="AlphaFoldDB" id="A0A069CYP2"/>
<name>A0A069CYP2_9BACE</name>
<comment type="pathway">
    <text evidence="10">Cell wall biogenesis; peptidoglycan biosynthesis.</text>
</comment>
<comment type="catalytic activity">
    <reaction evidence="10">
        <text>di-trans,octa-cis-undecaprenyl diphospho-N-acetyl-alpha-D-muramoyl-L-alanyl-D-glutamyl-meso-2,6-diaminopimeloyl-D-alanyl-D-alanine + UDP-N-acetyl-alpha-D-glucosamine = di-trans,octa-cis-undecaprenyl diphospho-[N-acetyl-alpha-D-glucosaminyl-(1-&gt;4)]-N-acetyl-alpha-D-muramoyl-L-alanyl-D-glutamyl-meso-2,6-diaminopimeloyl-D-alanyl-D-alanine + UDP + H(+)</text>
        <dbReference type="Rhea" id="RHEA:31227"/>
        <dbReference type="ChEBI" id="CHEBI:15378"/>
        <dbReference type="ChEBI" id="CHEBI:57705"/>
        <dbReference type="ChEBI" id="CHEBI:58223"/>
        <dbReference type="ChEBI" id="CHEBI:61387"/>
        <dbReference type="ChEBI" id="CHEBI:61388"/>
        <dbReference type="EC" id="2.4.1.227"/>
    </reaction>
</comment>
<accession>A0A069CYP2</accession>
<proteinExistence type="inferred from homology"/>
<dbReference type="Pfam" id="PF03033">
    <property type="entry name" value="Glyco_transf_28"/>
    <property type="match status" value="1"/>
</dbReference>
<keyword evidence="3 10" id="KW-0328">Glycosyltransferase</keyword>
<keyword evidence="2 10" id="KW-0132">Cell division</keyword>
<keyword evidence="1 10" id="KW-1003">Cell membrane</keyword>
<comment type="caution">
    <text evidence="10">Lacks conserved residue(s) required for the propagation of feature annotation.</text>
</comment>
<keyword evidence="9 10" id="KW-0961">Cell wall biogenesis/degradation</keyword>
<keyword evidence="4 10" id="KW-0808">Transferase</keyword>
<comment type="function">
    <text evidence="10">Cell wall formation. Catalyzes the transfer of a GlcNAc subunit on undecaprenyl-pyrophosphoryl-MurNAc-pentapeptide (lipid intermediate I) to form undecaprenyl-pyrophosphoryl-MurNAc-(pentapeptide)GlcNAc (lipid intermediate II).</text>
</comment>
<feature type="binding site" evidence="10">
    <location>
        <position position="203"/>
    </location>
    <ligand>
        <name>UDP-N-acetyl-alpha-D-glucosamine</name>
        <dbReference type="ChEBI" id="CHEBI:57705"/>
    </ligand>
</feature>
<evidence type="ECO:0000256" key="9">
    <source>
        <dbReference type="ARBA" id="ARBA00023316"/>
    </source>
</evidence>
<dbReference type="InterPro" id="IPR004276">
    <property type="entry name" value="GlycoTrans_28_N"/>
</dbReference>
<comment type="caution">
    <text evidence="13">The sequence shown here is derived from an EMBL/GenBank/DDBJ whole genome shotgun (WGS) entry which is preliminary data.</text>
</comment>
<dbReference type="eggNOG" id="COG0707">
    <property type="taxonomic scope" value="Bacteria"/>
</dbReference>
<dbReference type="GO" id="GO:0009252">
    <property type="term" value="P:peptidoglycan biosynthetic process"/>
    <property type="evidence" value="ECO:0007669"/>
    <property type="project" value="UniProtKB-UniRule"/>
</dbReference>
<evidence type="ECO:0000256" key="4">
    <source>
        <dbReference type="ARBA" id="ARBA00022679"/>
    </source>
</evidence>
<organism evidence="13 14">
    <name type="scientific">Bacteroides graminisolvens DSM 19988 = JCM 15093</name>
    <dbReference type="NCBI Taxonomy" id="1121097"/>
    <lineage>
        <taxon>Bacteria</taxon>
        <taxon>Pseudomonadati</taxon>
        <taxon>Bacteroidota</taxon>
        <taxon>Bacteroidia</taxon>
        <taxon>Bacteroidales</taxon>
        <taxon>Bacteroidaceae</taxon>
        <taxon>Bacteroides</taxon>
    </lineage>
</organism>
<feature type="binding site" evidence="10">
    <location>
        <position position="258"/>
    </location>
    <ligand>
        <name>UDP-N-acetyl-alpha-D-glucosamine</name>
        <dbReference type="ChEBI" id="CHEBI:57705"/>
    </ligand>
</feature>
<keyword evidence="5 10" id="KW-0133">Cell shape</keyword>
<dbReference type="Pfam" id="PF04101">
    <property type="entry name" value="Glyco_tran_28_C"/>
    <property type="match status" value="1"/>
</dbReference>
<sequence>MQMEKKIKVIISGGGTGGHIFPAVSIANAVKEQHPNAEILFVGAEGRMEMQRVPEAGYKIIGLPVAGFDRKHLLKNISVLIKLAKSQWKARAIIKEFKPDVAVGVGGYASGPTLKAAGMMGVPTLIQEQNSYAGVTNKLLAKKAHKICVAYDGMDKFFPSKKIIMTGNPVRQALLNNKVSKEDALASFGLDSRKKTILILGGSLGARTINQCVMGNLDKIKTSEVQFIWQTGKIYIDQARKAVEEAGESENLHVTDFIKDMASAYAAADLVISRAGAGSISEFCLLGKPVILVPSPNVAEDHQTKNAMALVNKLAAIYVKDASANAELIDKALQTVTDEKLLKELSDNISKLALPDSANIIAHEVWQLATNKQR</sequence>
<evidence type="ECO:0000313" key="14">
    <source>
        <dbReference type="Proteomes" id="UP000027601"/>
    </source>
</evidence>
<dbReference type="PANTHER" id="PTHR21015">
    <property type="entry name" value="UDP-N-ACETYLGLUCOSAMINE--N-ACETYLMURAMYL-(PENTAPEPTIDE) PYROPHOSPHORYL-UNDECAPRENOL N-ACETYLGLUCOSAMINE TRANSFERASE 1"/>
    <property type="match status" value="1"/>
</dbReference>
<dbReference type="GO" id="GO:0051301">
    <property type="term" value="P:cell division"/>
    <property type="evidence" value="ECO:0007669"/>
    <property type="project" value="UniProtKB-KW"/>
</dbReference>
<evidence type="ECO:0000256" key="5">
    <source>
        <dbReference type="ARBA" id="ARBA00022960"/>
    </source>
</evidence>
<feature type="domain" description="Glycosyltransferase family 28 N-terminal" evidence="11">
    <location>
        <begin position="9"/>
        <end position="148"/>
    </location>
</feature>
<dbReference type="HAMAP" id="MF_00033">
    <property type="entry name" value="MurG"/>
    <property type="match status" value="1"/>
</dbReference>
<evidence type="ECO:0000256" key="6">
    <source>
        <dbReference type="ARBA" id="ARBA00022984"/>
    </source>
</evidence>
<evidence type="ECO:0000259" key="11">
    <source>
        <dbReference type="Pfam" id="PF03033"/>
    </source>
</evidence>
<dbReference type="GO" id="GO:0051991">
    <property type="term" value="F:UDP-N-acetyl-D-glucosamine:N-acetylmuramoyl-L-alanyl-D-glutamyl-meso-2,6-diaminopimelyl-D-alanyl-D-alanine-diphosphoundecaprenol 4-beta-N-acetylglucosaminlytransferase activity"/>
    <property type="evidence" value="ECO:0007669"/>
    <property type="project" value="RHEA"/>
</dbReference>
<evidence type="ECO:0000259" key="12">
    <source>
        <dbReference type="Pfam" id="PF04101"/>
    </source>
</evidence>
<reference evidence="13 14" key="1">
    <citation type="journal article" date="2015" name="Microbes Environ.">
        <title>Distribution and evolution of nitrogen fixation genes in the phylum bacteroidetes.</title>
        <authorList>
            <person name="Inoue J."/>
            <person name="Oshima K."/>
            <person name="Suda W."/>
            <person name="Sakamoto M."/>
            <person name="Iino T."/>
            <person name="Noda S."/>
            <person name="Hongoh Y."/>
            <person name="Hattori M."/>
            <person name="Ohkuma M."/>
        </authorList>
    </citation>
    <scope>NUCLEOTIDE SEQUENCE [LARGE SCALE GENOMIC DNA]</scope>
    <source>
        <strain evidence="13 14">JCM 15093</strain>
    </source>
</reference>
<dbReference type="InterPro" id="IPR006009">
    <property type="entry name" value="GlcNAc_MurG"/>
</dbReference>
<feature type="binding site" evidence="10">
    <location>
        <position position="171"/>
    </location>
    <ligand>
        <name>UDP-N-acetyl-alpha-D-glucosamine</name>
        <dbReference type="ChEBI" id="CHEBI:57705"/>
    </ligand>
</feature>
<dbReference type="GO" id="GO:0008360">
    <property type="term" value="P:regulation of cell shape"/>
    <property type="evidence" value="ECO:0007669"/>
    <property type="project" value="UniProtKB-KW"/>
</dbReference>
<evidence type="ECO:0000256" key="10">
    <source>
        <dbReference type="HAMAP-Rule" id="MF_00033"/>
    </source>
</evidence>
<evidence type="ECO:0000256" key="2">
    <source>
        <dbReference type="ARBA" id="ARBA00022618"/>
    </source>
</evidence>
<evidence type="ECO:0000313" key="13">
    <source>
        <dbReference type="EMBL" id="GAK35146.1"/>
    </source>
</evidence>
<feature type="domain" description="Glycosyl transferase family 28 C-terminal" evidence="12">
    <location>
        <begin position="196"/>
        <end position="352"/>
    </location>
</feature>
<feature type="binding site" evidence="10">
    <location>
        <begin position="16"/>
        <end position="18"/>
    </location>
    <ligand>
        <name>UDP-N-acetyl-alpha-D-glucosamine</name>
        <dbReference type="ChEBI" id="CHEBI:57705"/>
    </ligand>
</feature>
<feature type="binding site" evidence="10">
    <location>
        <position position="303"/>
    </location>
    <ligand>
        <name>UDP-N-acetyl-alpha-D-glucosamine</name>
        <dbReference type="ChEBI" id="CHEBI:57705"/>
    </ligand>
</feature>
<keyword evidence="8 10" id="KW-0131">Cell cycle</keyword>
<dbReference type="EC" id="2.4.1.227" evidence="10"/>
<evidence type="ECO:0000256" key="8">
    <source>
        <dbReference type="ARBA" id="ARBA00023306"/>
    </source>
</evidence>
<keyword evidence="14" id="KW-1185">Reference proteome</keyword>
<keyword evidence="7 10" id="KW-0472">Membrane</keyword>
<dbReference type="Proteomes" id="UP000027601">
    <property type="component" value="Unassembled WGS sequence"/>
</dbReference>
<feature type="binding site" evidence="10">
    <location>
        <position position="130"/>
    </location>
    <ligand>
        <name>UDP-N-acetyl-alpha-D-glucosamine</name>
        <dbReference type="ChEBI" id="CHEBI:57705"/>
    </ligand>
</feature>
<dbReference type="GO" id="GO:0050511">
    <property type="term" value="F:undecaprenyldiphospho-muramoylpentapeptide beta-N-acetylglucosaminyltransferase activity"/>
    <property type="evidence" value="ECO:0007669"/>
    <property type="project" value="UniProtKB-UniRule"/>
</dbReference>
<keyword evidence="6 10" id="KW-0573">Peptidoglycan synthesis</keyword>
<comment type="subcellular location">
    <subcellularLocation>
        <location evidence="10">Cell membrane</location>
        <topology evidence="10">Peripheral membrane protein</topology>
        <orientation evidence="10">Cytoplasmic side</orientation>
    </subcellularLocation>
</comment>
<dbReference type="PANTHER" id="PTHR21015:SF22">
    <property type="entry name" value="GLYCOSYLTRANSFERASE"/>
    <property type="match status" value="1"/>
</dbReference>
<protein>
    <recommendedName>
        <fullName evidence="10">UDP-N-acetylglucosamine--N-acetylmuramyl-(pentapeptide) pyrophosphoryl-undecaprenol N-acetylglucosamine transferase</fullName>
        <ecNumber evidence="10">2.4.1.227</ecNumber>
    </recommendedName>
    <alternativeName>
        <fullName evidence="10">Undecaprenyl-PP-MurNAc-pentapeptide-UDPGlcNAc GlcNAc transferase</fullName>
    </alternativeName>
</protein>
<comment type="similarity">
    <text evidence="10">Belongs to the glycosyltransferase 28 family. MurG subfamily.</text>
</comment>
<dbReference type="CDD" id="cd03785">
    <property type="entry name" value="GT28_MurG"/>
    <property type="match status" value="1"/>
</dbReference>
<evidence type="ECO:0000256" key="7">
    <source>
        <dbReference type="ARBA" id="ARBA00023136"/>
    </source>
</evidence>
<dbReference type="GO" id="GO:0005886">
    <property type="term" value="C:plasma membrane"/>
    <property type="evidence" value="ECO:0007669"/>
    <property type="project" value="UniProtKB-SubCell"/>
</dbReference>
<dbReference type="EMBL" id="BAJS01000001">
    <property type="protein sequence ID" value="GAK35146.1"/>
    <property type="molecule type" value="Genomic_DNA"/>
</dbReference>
<dbReference type="NCBIfam" id="TIGR01133">
    <property type="entry name" value="murG"/>
    <property type="match status" value="1"/>
</dbReference>
<dbReference type="GO" id="GO:0005975">
    <property type="term" value="P:carbohydrate metabolic process"/>
    <property type="evidence" value="ECO:0007669"/>
    <property type="project" value="InterPro"/>
</dbReference>
<dbReference type="STRING" id="1121097.GCA_000428125_00327"/>
<dbReference type="Gene3D" id="3.40.50.2000">
    <property type="entry name" value="Glycogen Phosphorylase B"/>
    <property type="match status" value="2"/>
</dbReference>
<dbReference type="InterPro" id="IPR007235">
    <property type="entry name" value="Glyco_trans_28_C"/>
</dbReference>